<name>A0A0C1Y847_9BURK</name>
<feature type="chain" id="PRO_5002156188" evidence="1">
    <location>
        <begin position="24"/>
        <end position="105"/>
    </location>
</feature>
<comment type="caution">
    <text evidence="2">The sequence shown here is derived from an EMBL/GenBank/DDBJ whole genome shotgun (WGS) entry which is preliminary data.</text>
</comment>
<feature type="signal peptide" evidence="1">
    <location>
        <begin position="1"/>
        <end position="23"/>
    </location>
</feature>
<evidence type="ECO:0000313" key="3">
    <source>
        <dbReference type="Proteomes" id="UP000031572"/>
    </source>
</evidence>
<gene>
    <name evidence="2" type="ORF">TSA66_23150</name>
</gene>
<protein>
    <submittedName>
        <fullName evidence="2">Uncharacterized protein</fullName>
    </submittedName>
</protein>
<organism evidence="2 3">
    <name type="scientific">Noviherbaspirillum autotrophicum</name>
    <dbReference type="NCBI Taxonomy" id="709839"/>
    <lineage>
        <taxon>Bacteria</taxon>
        <taxon>Pseudomonadati</taxon>
        <taxon>Pseudomonadota</taxon>
        <taxon>Betaproteobacteria</taxon>
        <taxon>Burkholderiales</taxon>
        <taxon>Oxalobacteraceae</taxon>
        <taxon>Noviherbaspirillum</taxon>
    </lineage>
</organism>
<dbReference type="AlphaFoldDB" id="A0A0C1Y847"/>
<sequence>MKKSLVTSLIALPLLTLSSMAFAATEVSPNEPMLLSAHDMDSVTAGGRHARQNALPSGFAQAFGNMNFASIIQIIYAPVTVVQIGSNNTALVYSIPTNFASVWQR</sequence>
<reference evidence="2 3" key="1">
    <citation type="submission" date="2014-12" db="EMBL/GenBank/DDBJ databases">
        <title>Denitrispirillum autotrophicum gen. nov., sp. nov., Denitrifying, Facultatively Autotrophic Bacteria Isolated from Rice Paddy Soil.</title>
        <authorList>
            <person name="Ishii S."/>
            <person name="Ashida N."/>
            <person name="Ohno H."/>
            <person name="Otsuka S."/>
            <person name="Yokota A."/>
            <person name="Senoo K."/>
        </authorList>
    </citation>
    <scope>NUCLEOTIDE SEQUENCE [LARGE SCALE GENOMIC DNA]</scope>
    <source>
        <strain evidence="2 3">TSA66</strain>
    </source>
</reference>
<keyword evidence="1" id="KW-0732">Signal</keyword>
<evidence type="ECO:0000313" key="2">
    <source>
        <dbReference type="EMBL" id="KIF83078.1"/>
    </source>
</evidence>
<accession>A0A0C1Y847</accession>
<dbReference type="OrthoDB" id="8777034at2"/>
<dbReference type="Proteomes" id="UP000031572">
    <property type="component" value="Unassembled WGS sequence"/>
</dbReference>
<keyword evidence="3" id="KW-1185">Reference proteome</keyword>
<proteinExistence type="predicted"/>
<dbReference type="EMBL" id="JWJG01000028">
    <property type="protein sequence ID" value="KIF83078.1"/>
    <property type="molecule type" value="Genomic_DNA"/>
</dbReference>
<evidence type="ECO:0000256" key="1">
    <source>
        <dbReference type="SAM" id="SignalP"/>
    </source>
</evidence>
<dbReference type="RefSeq" id="WP_040041710.1">
    <property type="nucleotide sequence ID" value="NZ_JWJG01000028.1"/>
</dbReference>